<keyword evidence="3 11" id="KW-0349">Heme</keyword>
<accession>A0A553PC30</accession>
<evidence type="ECO:0000256" key="7">
    <source>
        <dbReference type="ARBA" id="ARBA00023128"/>
    </source>
</evidence>
<keyword evidence="6 11" id="KW-0408">Iron</keyword>
<dbReference type="PANTHER" id="PTHR12743">
    <property type="entry name" value="CYTOCHROME C1 HEME LYASE"/>
    <property type="match status" value="1"/>
</dbReference>
<comment type="catalytic activity">
    <reaction evidence="10">
        <text>holo-[cytochrome c] = apo-[cytochrome c] + heme b</text>
        <dbReference type="Rhea" id="RHEA:22648"/>
        <dbReference type="Rhea" id="RHEA-COMP:10725"/>
        <dbReference type="Rhea" id="RHEA-COMP:10726"/>
        <dbReference type="ChEBI" id="CHEBI:29950"/>
        <dbReference type="ChEBI" id="CHEBI:60344"/>
        <dbReference type="ChEBI" id="CHEBI:83739"/>
        <dbReference type="EC" id="4.4.1.17"/>
    </reaction>
    <physiologicalReaction direction="right-to-left" evidence="10">
        <dbReference type="Rhea" id="RHEA:22650"/>
    </physiologicalReaction>
</comment>
<evidence type="ECO:0000256" key="5">
    <source>
        <dbReference type="ARBA" id="ARBA00022792"/>
    </source>
</evidence>
<sequence>MDLGTGETWVYPSQTNVLERHAKERLALEGRGHHSQGHGAIIRIHNVNNEAAWQEVSNGRPLHAEECRSPSLKSFCGKATAFSPRARFRGLMGYEMPFDRHDWLVTDAAVKFDTLSITTTGATSLH</sequence>
<organism evidence="12 13">
    <name type="scientific">Tigriopus californicus</name>
    <name type="common">Marine copepod</name>
    <dbReference type="NCBI Taxonomy" id="6832"/>
    <lineage>
        <taxon>Eukaryota</taxon>
        <taxon>Metazoa</taxon>
        <taxon>Ecdysozoa</taxon>
        <taxon>Arthropoda</taxon>
        <taxon>Crustacea</taxon>
        <taxon>Multicrustacea</taxon>
        <taxon>Hexanauplia</taxon>
        <taxon>Copepoda</taxon>
        <taxon>Harpacticoida</taxon>
        <taxon>Harpacticidae</taxon>
        <taxon>Tigriopus</taxon>
    </lineage>
</organism>
<dbReference type="InterPro" id="IPR000511">
    <property type="entry name" value="Holocyt_c/c1_synthase"/>
</dbReference>
<dbReference type="EMBL" id="VCGU01000005">
    <property type="protein sequence ID" value="TRY75220.1"/>
    <property type="molecule type" value="Genomic_DNA"/>
</dbReference>
<evidence type="ECO:0000256" key="6">
    <source>
        <dbReference type="ARBA" id="ARBA00023004"/>
    </source>
</evidence>
<comment type="similarity">
    <text evidence="2 11">Belongs to the cytochrome c-type heme lyase family.</text>
</comment>
<dbReference type="GO" id="GO:0046872">
    <property type="term" value="F:metal ion binding"/>
    <property type="evidence" value="ECO:0007669"/>
    <property type="project" value="UniProtKB-KW"/>
</dbReference>
<keyword evidence="7 11" id="KW-0496">Mitochondrion</keyword>
<evidence type="ECO:0000256" key="4">
    <source>
        <dbReference type="ARBA" id="ARBA00022723"/>
    </source>
</evidence>
<dbReference type="PANTHER" id="PTHR12743:SF0">
    <property type="entry name" value="HOLOCYTOCHROME C-TYPE SYNTHASE"/>
    <property type="match status" value="1"/>
</dbReference>
<name>A0A553PC30_TIGCA</name>
<comment type="caution">
    <text evidence="12">The sequence shown here is derived from an EMBL/GenBank/DDBJ whole genome shotgun (WGS) entry which is preliminary data.</text>
</comment>
<keyword evidence="5 11" id="KW-0999">Mitochondrion inner membrane</keyword>
<dbReference type="Proteomes" id="UP000318571">
    <property type="component" value="Chromosome 2"/>
</dbReference>
<keyword evidence="9 11" id="KW-0456">Lyase</keyword>
<comment type="function">
    <text evidence="11">Lyase that catalyzes the covalent linking of the heme group to the cytochrome C apoprotein to produce the mature functional cytochrome.</text>
</comment>
<evidence type="ECO:0000313" key="12">
    <source>
        <dbReference type="EMBL" id="TRY75220.1"/>
    </source>
</evidence>
<evidence type="ECO:0000256" key="11">
    <source>
        <dbReference type="RuleBase" id="RU363130"/>
    </source>
</evidence>
<dbReference type="STRING" id="6832.A0A553PC30"/>
<comment type="subcellular location">
    <subcellularLocation>
        <location evidence="1 11">Mitochondrion inner membrane</location>
    </subcellularLocation>
</comment>
<evidence type="ECO:0000256" key="8">
    <source>
        <dbReference type="ARBA" id="ARBA00023136"/>
    </source>
</evidence>
<reference evidence="12 13" key="1">
    <citation type="journal article" date="2018" name="Nat. Ecol. Evol.">
        <title>Genomic signatures of mitonuclear coevolution across populations of Tigriopus californicus.</title>
        <authorList>
            <person name="Barreto F.S."/>
            <person name="Watson E.T."/>
            <person name="Lima T.G."/>
            <person name="Willett C.S."/>
            <person name="Edmands S."/>
            <person name="Li W."/>
            <person name="Burton R.S."/>
        </authorList>
    </citation>
    <scope>NUCLEOTIDE SEQUENCE [LARGE SCALE GENOMIC DNA]</scope>
    <source>
        <strain evidence="12 13">San Diego</strain>
    </source>
</reference>
<evidence type="ECO:0000256" key="10">
    <source>
        <dbReference type="ARBA" id="ARBA00023944"/>
    </source>
</evidence>
<gene>
    <name evidence="12" type="ORF">TCAL_16815</name>
</gene>
<dbReference type="GO" id="GO:0005743">
    <property type="term" value="C:mitochondrial inner membrane"/>
    <property type="evidence" value="ECO:0007669"/>
    <property type="project" value="UniProtKB-SubCell"/>
</dbReference>
<dbReference type="PROSITE" id="PS00822">
    <property type="entry name" value="CYTO_HEME_LYASE_2"/>
    <property type="match status" value="1"/>
</dbReference>
<evidence type="ECO:0000256" key="3">
    <source>
        <dbReference type="ARBA" id="ARBA00022617"/>
    </source>
</evidence>
<dbReference type="AlphaFoldDB" id="A0A553PC30"/>
<evidence type="ECO:0000256" key="9">
    <source>
        <dbReference type="ARBA" id="ARBA00023239"/>
    </source>
</evidence>
<evidence type="ECO:0000256" key="1">
    <source>
        <dbReference type="ARBA" id="ARBA00004273"/>
    </source>
</evidence>
<proteinExistence type="inferred from homology"/>
<dbReference type="EC" id="4.4.1.17" evidence="11"/>
<protein>
    <recommendedName>
        <fullName evidence="11">Holocytochrome c-type synthase</fullName>
        <ecNumber evidence="11">4.4.1.17</ecNumber>
    </recommendedName>
</protein>
<keyword evidence="13" id="KW-1185">Reference proteome</keyword>
<keyword evidence="8 11" id="KW-0472">Membrane</keyword>
<evidence type="ECO:0000256" key="2">
    <source>
        <dbReference type="ARBA" id="ARBA00007255"/>
    </source>
</evidence>
<keyword evidence="4 11" id="KW-0479">Metal-binding</keyword>
<evidence type="ECO:0000313" key="13">
    <source>
        <dbReference type="Proteomes" id="UP000318571"/>
    </source>
</evidence>
<dbReference type="GO" id="GO:0004408">
    <property type="term" value="F:holocytochrome-c synthase activity"/>
    <property type="evidence" value="ECO:0007669"/>
    <property type="project" value="UniProtKB-EC"/>
</dbReference>
<dbReference type="Pfam" id="PF01265">
    <property type="entry name" value="Cyto_heme_lyase"/>
    <property type="match status" value="1"/>
</dbReference>